<accession>A0A327VTT8</accession>
<dbReference type="OrthoDB" id="659372at2"/>
<evidence type="ECO:0000313" key="2">
    <source>
        <dbReference type="Proteomes" id="UP000249819"/>
    </source>
</evidence>
<dbReference type="EMBL" id="QLMA01000011">
    <property type="protein sequence ID" value="RAJ73963.1"/>
    <property type="molecule type" value="Genomic_DNA"/>
</dbReference>
<name>A0A327VTT8_9BACT</name>
<comment type="caution">
    <text evidence="1">The sequence shown here is derived from an EMBL/GenBank/DDBJ whole genome shotgun (WGS) entry which is preliminary data.</text>
</comment>
<dbReference type="Gene3D" id="2.180.10.10">
    <property type="entry name" value="RHS repeat-associated core"/>
    <property type="match status" value="1"/>
</dbReference>
<gene>
    <name evidence="1" type="ORF">CLV59_11182</name>
</gene>
<keyword evidence="2" id="KW-1185">Reference proteome</keyword>
<dbReference type="AlphaFoldDB" id="A0A327VTT8"/>
<organism evidence="1 2">
    <name type="scientific">Chitinophaga dinghuensis</name>
    <dbReference type="NCBI Taxonomy" id="1539050"/>
    <lineage>
        <taxon>Bacteria</taxon>
        <taxon>Pseudomonadati</taxon>
        <taxon>Bacteroidota</taxon>
        <taxon>Chitinophagia</taxon>
        <taxon>Chitinophagales</taxon>
        <taxon>Chitinophagaceae</taxon>
        <taxon>Chitinophaga</taxon>
    </lineage>
</organism>
<dbReference type="RefSeq" id="WP_111595196.1">
    <property type="nucleotide sequence ID" value="NZ_QLMA01000011.1"/>
</dbReference>
<proteinExistence type="predicted"/>
<dbReference type="Proteomes" id="UP000249819">
    <property type="component" value="Unassembled WGS sequence"/>
</dbReference>
<dbReference type="PROSITE" id="PS51257">
    <property type="entry name" value="PROKAR_LIPOPROTEIN"/>
    <property type="match status" value="1"/>
</dbReference>
<sequence>MLKYLYVLLLPVLITACSSNKGKYNVPRLKALTIQGEKAPCITFSYDAAGRLTTMTRFNNLQDSNTYKFVYDSYQRLSGMICESNVNHTVKVTKKATVTDWDINGNIRKIDFFDQNQQVTTAQVLWQGNKPLSLKYSNASQATSWNYIEGNPDWKNILHDTASPDNNTTYFTKAVCEWDMSTYNPMAQMANQLLLTDTIPQAHPAFLLPDITSLLLHISTNNPSRIKLEDKQENNAVKGIAKLSRSTTVQYMYACNGHGYPNKAKVYLHAQGYTQLDTEANTTVDYSYE</sequence>
<evidence type="ECO:0000313" key="1">
    <source>
        <dbReference type="EMBL" id="RAJ73963.1"/>
    </source>
</evidence>
<protein>
    <submittedName>
        <fullName evidence="1">YD repeat-containing protein</fullName>
    </submittedName>
</protein>
<reference evidence="1 2" key="1">
    <citation type="submission" date="2018-06" db="EMBL/GenBank/DDBJ databases">
        <title>Genomic Encyclopedia of Archaeal and Bacterial Type Strains, Phase II (KMG-II): from individual species to whole genera.</title>
        <authorList>
            <person name="Goeker M."/>
        </authorList>
    </citation>
    <scope>NUCLEOTIDE SEQUENCE [LARGE SCALE GENOMIC DNA]</scope>
    <source>
        <strain evidence="1 2">DSM 29821</strain>
    </source>
</reference>